<comment type="caution">
    <text evidence="2">The sequence shown here is derived from an EMBL/GenBank/DDBJ whole genome shotgun (WGS) entry which is preliminary data.</text>
</comment>
<dbReference type="EMBL" id="DVFV01000137">
    <property type="protein sequence ID" value="HIQ91533.1"/>
    <property type="molecule type" value="Genomic_DNA"/>
</dbReference>
<reference evidence="2" key="1">
    <citation type="submission" date="2020-10" db="EMBL/GenBank/DDBJ databases">
        <authorList>
            <person name="Gilroy R."/>
        </authorList>
    </citation>
    <scope>NUCLEOTIDE SEQUENCE</scope>
    <source>
        <strain evidence="2">CHK147-3167</strain>
    </source>
</reference>
<evidence type="ECO:0000313" key="2">
    <source>
        <dbReference type="EMBL" id="HIQ91533.1"/>
    </source>
</evidence>
<reference evidence="2" key="2">
    <citation type="journal article" date="2021" name="PeerJ">
        <title>Extensive microbial diversity within the chicken gut microbiome revealed by metagenomics and culture.</title>
        <authorList>
            <person name="Gilroy R."/>
            <person name="Ravi A."/>
            <person name="Getino M."/>
            <person name="Pursley I."/>
            <person name="Horton D.L."/>
            <person name="Alikhan N.F."/>
            <person name="Baker D."/>
            <person name="Gharbi K."/>
            <person name="Hall N."/>
            <person name="Watson M."/>
            <person name="Adriaenssens E.M."/>
            <person name="Foster-Nyarko E."/>
            <person name="Jarju S."/>
            <person name="Secka A."/>
            <person name="Antonio M."/>
            <person name="Oren A."/>
            <person name="Chaudhuri R.R."/>
            <person name="La Ragione R."/>
            <person name="Hildebrand F."/>
            <person name="Pallen M.J."/>
        </authorList>
    </citation>
    <scope>NUCLEOTIDE SEQUENCE</scope>
    <source>
        <strain evidence="2">CHK147-3167</strain>
    </source>
</reference>
<evidence type="ECO:0008006" key="4">
    <source>
        <dbReference type="Google" id="ProtNLM"/>
    </source>
</evidence>
<accession>A0A9D1CYY5</accession>
<feature type="transmembrane region" description="Helical" evidence="1">
    <location>
        <begin position="50"/>
        <end position="82"/>
    </location>
</feature>
<evidence type="ECO:0000256" key="1">
    <source>
        <dbReference type="SAM" id="Phobius"/>
    </source>
</evidence>
<proteinExistence type="predicted"/>
<keyword evidence="1" id="KW-0472">Membrane</keyword>
<feature type="transmembrane region" description="Helical" evidence="1">
    <location>
        <begin position="94"/>
        <end position="111"/>
    </location>
</feature>
<keyword evidence="1" id="KW-0812">Transmembrane</keyword>
<name>A0A9D1CYY5_9FIRM</name>
<organism evidence="2 3">
    <name type="scientific">Candidatus Coprosoma intestinipullorum</name>
    <dbReference type="NCBI Taxonomy" id="2840752"/>
    <lineage>
        <taxon>Bacteria</taxon>
        <taxon>Bacillati</taxon>
        <taxon>Bacillota</taxon>
        <taxon>Bacillota incertae sedis</taxon>
        <taxon>Candidatus Coprosoma</taxon>
    </lineage>
</organism>
<gene>
    <name evidence="2" type="ORF">IAB27_07990</name>
</gene>
<evidence type="ECO:0000313" key="3">
    <source>
        <dbReference type="Proteomes" id="UP000886786"/>
    </source>
</evidence>
<feature type="transmembrane region" description="Helical" evidence="1">
    <location>
        <begin position="145"/>
        <end position="162"/>
    </location>
</feature>
<feature type="transmembrane region" description="Helical" evidence="1">
    <location>
        <begin position="117"/>
        <end position="138"/>
    </location>
</feature>
<feature type="transmembrane region" description="Helical" evidence="1">
    <location>
        <begin position="22"/>
        <end position="44"/>
    </location>
</feature>
<dbReference type="Proteomes" id="UP000886786">
    <property type="component" value="Unassembled WGS sequence"/>
</dbReference>
<protein>
    <recommendedName>
        <fullName evidence="4">DUF4203 domain-containing protein</fullName>
    </recommendedName>
</protein>
<sequence length="168" mass="18155">MNIINIIISAITALFGYRLNKFLIAIIGIVIGYNLGTEILPAYITDSNTVFALSIVIALLLGLISFRLYLVGIFLLCFFTAYNFFGTVEIGQTQTYIIGAIIGAIAGFLGMSFQKPIIIIATSLFGSFLFIETVSSLLNLQSNSLITVASIVLTVATAIFQFKSSSEN</sequence>
<dbReference type="AlphaFoldDB" id="A0A9D1CYY5"/>
<keyword evidence="1" id="KW-1133">Transmembrane helix</keyword>